<evidence type="ECO:0000256" key="1">
    <source>
        <dbReference type="SAM" id="Phobius"/>
    </source>
</evidence>
<reference evidence="2" key="1">
    <citation type="submission" date="2021-06" db="EMBL/GenBank/DDBJ databases">
        <title>Complete genome sequence of Nocardioides sp. G188.</title>
        <authorList>
            <person name="Im W.-T."/>
        </authorList>
    </citation>
    <scope>NUCLEOTIDE SEQUENCE</scope>
    <source>
        <strain evidence="2">G188</strain>
    </source>
</reference>
<feature type="transmembrane region" description="Helical" evidence="1">
    <location>
        <begin position="51"/>
        <end position="71"/>
    </location>
</feature>
<dbReference type="EMBL" id="CP077062">
    <property type="protein sequence ID" value="QWZ07708.1"/>
    <property type="molecule type" value="Genomic_DNA"/>
</dbReference>
<proteinExistence type="predicted"/>
<dbReference type="RefSeq" id="WP_216939218.1">
    <property type="nucleotide sequence ID" value="NZ_CP077062.1"/>
</dbReference>
<evidence type="ECO:0000313" key="2">
    <source>
        <dbReference type="EMBL" id="QWZ07708.1"/>
    </source>
</evidence>
<evidence type="ECO:0000313" key="3">
    <source>
        <dbReference type="Proteomes" id="UP000683575"/>
    </source>
</evidence>
<organism evidence="2 3">
    <name type="scientific">Nocardioides panacis</name>
    <dbReference type="NCBI Taxonomy" id="2849501"/>
    <lineage>
        <taxon>Bacteria</taxon>
        <taxon>Bacillati</taxon>
        <taxon>Actinomycetota</taxon>
        <taxon>Actinomycetes</taxon>
        <taxon>Propionibacteriales</taxon>
        <taxon>Nocardioidaceae</taxon>
        <taxon>Nocardioides</taxon>
    </lineage>
</organism>
<dbReference type="KEGG" id="nps:KRR39_20295"/>
<keyword evidence="3" id="KW-1185">Reference proteome</keyword>
<keyword evidence="1" id="KW-1133">Transmembrane helix</keyword>
<keyword evidence="1" id="KW-0812">Transmembrane</keyword>
<dbReference type="AlphaFoldDB" id="A0A975SXE5"/>
<name>A0A975SXE5_9ACTN</name>
<feature type="transmembrane region" description="Helical" evidence="1">
    <location>
        <begin position="138"/>
        <end position="159"/>
    </location>
</feature>
<keyword evidence="1" id="KW-0472">Membrane</keyword>
<dbReference type="Proteomes" id="UP000683575">
    <property type="component" value="Chromosome"/>
</dbReference>
<accession>A0A975SXE5</accession>
<feature type="transmembrane region" description="Helical" evidence="1">
    <location>
        <begin position="114"/>
        <end position="132"/>
    </location>
</feature>
<protein>
    <submittedName>
        <fullName evidence="2">Uncharacterized protein</fullName>
    </submittedName>
</protein>
<gene>
    <name evidence="2" type="ORF">KRR39_20295</name>
</gene>
<sequence length="175" mass="17931">MTPLQKVAMGLVIVFLSARFAGYDALADPVGWGLVVAGLLPLRRTLPLGGTALTLAVLAGLVAVPLVLPALDERLAASGQWGASLPQTAFCVVLCGSLCTLADRAGAKEAGRFGLLRWVFVAVALGPVLVYGGRVDALAAPVAVVAVLANVALVSYTFAVSRRTWSRTPEPAPAG</sequence>